<feature type="region of interest" description="Disordered" evidence="1">
    <location>
        <begin position="569"/>
        <end position="645"/>
    </location>
</feature>
<feature type="compositionally biased region" description="Low complexity" evidence="1">
    <location>
        <begin position="217"/>
        <end position="226"/>
    </location>
</feature>
<feature type="compositionally biased region" description="Basic and acidic residues" evidence="1">
    <location>
        <begin position="572"/>
        <end position="583"/>
    </location>
</feature>
<proteinExistence type="predicted"/>
<evidence type="ECO:0000313" key="2">
    <source>
        <dbReference type="EMBL" id="KAK3235742.1"/>
    </source>
</evidence>
<gene>
    <name evidence="2" type="ORF">CYMTET_54075</name>
</gene>
<feature type="compositionally biased region" description="Basic and acidic residues" evidence="1">
    <location>
        <begin position="606"/>
        <end position="618"/>
    </location>
</feature>
<feature type="region of interest" description="Disordered" evidence="1">
    <location>
        <begin position="1"/>
        <end position="22"/>
    </location>
</feature>
<evidence type="ECO:0000256" key="1">
    <source>
        <dbReference type="SAM" id="MobiDB-lite"/>
    </source>
</evidence>
<feature type="region of interest" description="Disordered" evidence="1">
    <location>
        <begin position="210"/>
        <end position="268"/>
    </location>
</feature>
<protein>
    <submittedName>
        <fullName evidence="2">Uncharacterized protein</fullName>
    </submittedName>
</protein>
<feature type="region of interest" description="Disordered" evidence="1">
    <location>
        <begin position="52"/>
        <end position="82"/>
    </location>
</feature>
<feature type="compositionally biased region" description="Polar residues" evidence="1">
    <location>
        <begin position="342"/>
        <end position="354"/>
    </location>
</feature>
<feature type="compositionally biased region" description="Basic residues" evidence="1">
    <location>
        <begin position="619"/>
        <end position="645"/>
    </location>
</feature>
<feature type="compositionally biased region" description="Basic and acidic residues" evidence="1">
    <location>
        <begin position="60"/>
        <end position="69"/>
    </location>
</feature>
<keyword evidence="3" id="KW-1185">Reference proteome</keyword>
<feature type="compositionally biased region" description="Basic residues" evidence="1">
    <location>
        <begin position="240"/>
        <end position="251"/>
    </location>
</feature>
<dbReference type="EMBL" id="LGRX02035226">
    <property type="protein sequence ID" value="KAK3235742.1"/>
    <property type="molecule type" value="Genomic_DNA"/>
</dbReference>
<evidence type="ECO:0000313" key="3">
    <source>
        <dbReference type="Proteomes" id="UP001190700"/>
    </source>
</evidence>
<feature type="region of interest" description="Disordered" evidence="1">
    <location>
        <begin position="299"/>
        <end position="362"/>
    </location>
</feature>
<accession>A0AAE0BG03</accession>
<comment type="caution">
    <text evidence="2">The sequence shown here is derived from an EMBL/GenBank/DDBJ whole genome shotgun (WGS) entry which is preliminary data.</text>
</comment>
<organism evidence="2 3">
    <name type="scientific">Cymbomonas tetramitiformis</name>
    <dbReference type="NCBI Taxonomy" id="36881"/>
    <lineage>
        <taxon>Eukaryota</taxon>
        <taxon>Viridiplantae</taxon>
        <taxon>Chlorophyta</taxon>
        <taxon>Pyramimonadophyceae</taxon>
        <taxon>Pyramimonadales</taxon>
        <taxon>Pyramimonadaceae</taxon>
        <taxon>Cymbomonas</taxon>
    </lineage>
</organism>
<feature type="compositionally biased region" description="Polar residues" evidence="1">
    <location>
        <begin position="315"/>
        <end position="335"/>
    </location>
</feature>
<dbReference type="AlphaFoldDB" id="A0AAE0BG03"/>
<sequence>MELSTVRIPPQLLQKPHSGAHRTKAIQPTVLVVPWACGRKGWIRNDGKRSSFVQVQARATSDDEARATSDDEAPTENTNERLSVASPPAAVFTLDKEVEAKGMTSHSEFEPQISWLSWSRTPSTTQKIREPQVPSSLEGPRTVLPSGAGPAGKTACQAPQNSKKLNSADAGTAALGRVADNVDIELNMAASSHLSESTAAFFRFERATASPQSHIHSLSSDDGLGSESRTQLGKRAAAGSKKKAVKTKHVRVVGGAPRPCPPQRGREEEVMKVVSAPSHETTMDIVDEEIELPCAWPDEAAPSMDQERNDRRSSKTVSGKNSSRGVDVNRSSSVRSMVADSQHLNKTSDTSANTVDVPLTGGKEQLNSTIDAASLLRVAGELSECKLPPYGMTHVLDTSRLASGETSVRGKEASAYRNGAQASPCQPVKTCWYQTGPENEHTGTFELSSHRAHEIDAPQFLTSPVAERAHRPQVANRTRRAIRAKKIAGKRHIKIESKPKREATMVATSSKNARTGSWYTYCGDGFNCVVSSDNIARKANLASPVKKEKKEKKETMVSSDNVARNAKLASRVKTDKEEKENMLQKKTKSKVKCLLNKNKPSKKSKIKVECLLNKDKPSKRSKPSKRGKISKNSKANKRGKTGRGA</sequence>
<reference evidence="2 3" key="1">
    <citation type="journal article" date="2015" name="Genome Biol. Evol.">
        <title>Comparative Genomics of a Bacterivorous Green Alga Reveals Evolutionary Causalities and Consequences of Phago-Mixotrophic Mode of Nutrition.</title>
        <authorList>
            <person name="Burns J.A."/>
            <person name="Paasch A."/>
            <person name="Narechania A."/>
            <person name="Kim E."/>
        </authorList>
    </citation>
    <scope>NUCLEOTIDE SEQUENCE [LARGE SCALE GENOMIC DNA]</scope>
    <source>
        <strain evidence="2 3">PLY_AMNH</strain>
    </source>
</reference>
<feature type="region of interest" description="Disordered" evidence="1">
    <location>
        <begin position="121"/>
        <end position="164"/>
    </location>
</feature>
<dbReference type="Proteomes" id="UP001190700">
    <property type="component" value="Unassembled WGS sequence"/>
</dbReference>
<name>A0AAE0BG03_9CHLO</name>